<keyword evidence="3" id="KW-1185">Reference proteome</keyword>
<dbReference type="STRING" id="105785.A0A2J7PID2"/>
<name>A0A2J7PID2_9NEOP</name>
<dbReference type="Gene3D" id="3.15.10.50">
    <property type="match status" value="1"/>
</dbReference>
<sequence length="346" mass="38476">MEFTLHTCAVVMVILILGHVQGTSDLKQLSRNVRHRFIGEVLVSIARKQQLTKNIDLNNITVDADSLTTVLFTHLRLLNTDVEASSIVGDYEIVSNDVQLSFPRSGHLNVSFHELLKEIGWESAVTRVHHPAVEVQKNYTLNVDLLVDFFLTIVRETLHKTGHSSIKIPDVDESFTTDIIFFPVNGRFRAENGWLGNLSTIYRTSDTIATVVDNTLTVVGGFGLQMLEFGFNQYEANFGVIQASGTITGVIPHNSITAQISLTHVNGVCNATLDNLKVSEASGIKVYLTGWDGLGWLLSFITNCASGSYRDKIFSAVEAHLSANIEKQLRHFHCEQYFQQVLSQLL</sequence>
<protein>
    <recommendedName>
        <fullName evidence="4">Lipid-binding serum glycoprotein N-terminal domain-containing protein</fullName>
    </recommendedName>
</protein>
<dbReference type="AlphaFoldDB" id="A0A2J7PID2"/>
<dbReference type="InterPro" id="IPR020234">
    <property type="entry name" value="Mite_allergen_group-7"/>
</dbReference>
<dbReference type="EMBL" id="NEVH01025128">
    <property type="protein sequence ID" value="PNF16073.1"/>
    <property type="molecule type" value="Genomic_DNA"/>
</dbReference>
<keyword evidence="1" id="KW-0732">Signal</keyword>
<accession>A0A2J7PID2</accession>
<gene>
    <name evidence="2" type="ORF">B7P43_G04577</name>
</gene>
<evidence type="ECO:0000313" key="3">
    <source>
        <dbReference type="Proteomes" id="UP000235965"/>
    </source>
</evidence>
<dbReference type="InParanoid" id="A0A2J7PID2"/>
<dbReference type="InterPro" id="IPR038602">
    <property type="entry name" value="Mite_allergen_7_sf"/>
</dbReference>
<evidence type="ECO:0000256" key="1">
    <source>
        <dbReference type="SAM" id="SignalP"/>
    </source>
</evidence>
<feature type="chain" id="PRO_5014559328" description="Lipid-binding serum glycoprotein N-terminal domain-containing protein" evidence="1">
    <location>
        <begin position="23"/>
        <end position="346"/>
    </location>
</feature>
<organism evidence="2 3">
    <name type="scientific">Cryptotermes secundus</name>
    <dbReference type="NCBI Taxonomy" id="105785"/>
    <lineage>
        <taxon>Eukaryota</taxon>
        <taxon>Metazoa</taxon>
        <taxon>Ecdysozoa</taxon>
        <taxon>Arthropoda</taxon>
        <taxon>Hexapoda</taxon>
        <taxon>Insecta</taxon>
        <taxon>Pterygota</taxon>
        <taxon>Neoptera</taxon>
        <taxon>Polyneoptera</taxon>
        <taxon>Dictyoptera</taxon>
        <taxon>Blattodea</taxon>
        <taxon>Blattoidea</taxon>
        <taxon>Termitoidae</taxon>
        <taxon>Kalotermitidae</taxon>
        <taxon>Cryptotermitinae</taxon>
        <taxon>Cryptotermes</taxon>
    </lineage>
</organism>
<dbReference type="Proteomes" id="UP000235965">
    <property type="component" value="Unassembled WGS sequence"/>
</dbReference>
<dbReference type="Pfam" id="PF16984">
    <property type="entry name" value="Grp7_allergen"/>
    <property type="match status" value="1"/>
</dbReference>
<dbReference type="EMBL" id="NEVH01025128">
    <property type="protein sequence ID" value="PNF16075.1"/>
    <property type="molecule type" value="Genomic_DNA"/>
</dbReference>
<dbReference type="OrthoDB" id="8187668at2759"/>
<comment type="caution">
    <text evidence="2">The sequence shown here is derived from an EMBL/GenBank/DDBJ whole genome shotgun (WGS) entry which is preliminary data.</text>
</comment>
<evidence type="ECO:0000313" key="2">
    <source>
        <dbReference type="EMBL" id="PNF16073.1"/>
    </source>
</evidence>
<reference evidence="2 3" key="1">
    <citation type="submission" date="2017-12" db="EMBL/GenBank/DDBJ databases">
        <title>Hemimetabolous genomes reveal molecular basis of termite eusociality.</title>
        <authorList>
            <person name="Harrison M.C."/>
            <person name="Jongepier E."/>
            <person name="Robertson H.M."/>
            <person name="Arning N."/>
            <person name="Bitard-Feildel T."/>
            <person name="Chao H."/>
            <person name="Childers C.P."/>
            <person name="Dinh H."/>
            <person name="Doddapaneni H."/>
            <person name="Dugan S."/>
            <person name="Gowin J."/>
            <person name="Greiner C."/>
            <person name="Han Y."/>
            <person name="Hu H."/>
            <person name="Hughes D.S.T."/>
            <person name="Huylmans A.-K."/>
            <person name="Kemena C."/>
            <person name="Kremer L.P.M."/>
            <person name="Lee S.L."/>
            <person name="Lopez-Ezquerra A."/>
            <person name="Mallet L."/>
            <person name="Monroy-Kuhn J.M."/>
            <person name="Moser A."/>
            <person name="Murali S.C."/>
            <person name="Muzny D.M."/>
            <person name="Otani S."/>
            <person name="Piulachs M.-D."/>
            <person name="Poelchau M."/>
            <person name="Qu J."/>
            <person name="Schaub F."/>
            <person name="Wada-Katsumata A."/>
            <person name="Worley K.C."/>
            <person name="Xie Q."/>
            <person name="Ylla G."/>
            <person name="Poulsen M."/>
            <person name="Gibbs R.A."/>
            <person name="Schal C."/>
            <person name="Richards S."/>
            <person name="Belles X."/>
            <person name="Korb J."/>
            <person name="Bornberg-Bauer E."/>
        </authorList>
    </citation>
    <scope>NUCLEOTIDE SEQUENCE [LARGE SCALE GENOMIC DNA]</scope>
    <source>
        <tissue evidence="2">Whole body</tissue>
    </source>
</reference>
<evidence type="ECO:0008006" key="4">
    <source>
        <dbReference type="Google" id="ProtNLM"/>
    </source>
</evidence>
<proteinExistence type="predicted"/>
<feature type="signal peptide" evidence="1">
    <location>
        <begin position="1"/>
        <end position="22"/>
    </location>
</feature>
<dbReference type="EMBL" id="NEVH01025128">
    <property type="protein sequence ID" value="PNF16074.1"/>
    <property type="molecule type" value="Genomic_DNA"/>
</dbReference>